<evidence type="ECO:0000313" key="1">
    <source>
        <dbReference type="EMBL" id="KKN86923.1"/>
    </source>
</evidence>
<accession>A0A0F9X5T2</accession>
<sequence>MAAPRKITDPVLLEALMDIRVTEQVPWRDMPERYLELTGEEVDWKTIRTTLMREYSLELLPERVNKFLRESIDSNTSEVQDVMKLSIMAYNIRFVEWLSLVERQKQSEIDKQVESEDPSIEFNEQDYTRMDMLWNELMGFNFRMMEMLKSVQGETFAVNIFSGGSKENDTGVVVEGSGNWMENIVDKVAATTKQLVVDIDTRHKEEVRGNHRVLPSMEEDLLEEDV</sequence>
<gene>
    <name evidence="1" type="ORF">LCGC14_0264860</name>
</gene>
<proteinExistence type="predicted"/>
<organism evidence="1">
    <name type="scientific">marine sediment metagenome</name>
    <dbReference type="NCBI Taxonomy" id="412755"/>
    <lineage>
        <taxon>unclassified sequences</taxon>
        <taxon>metagenomes</taxon>
        <taxon>ecological metagenomes</taxon>
    </lineage>
</organism>
<name>A0A0F9X5T2_9ZZZZ</name>
<comment type="caution">
    <text evidence="1">The sequence shown here is derived from an EMBL/GenBank/DDBJ whole genome shotgun (WGS) entry which is preliminary data.</text>
</comment>
<dbReference type="AlphaFoldDB" id="A0A0F9X5T2"/>
<dbReference type="EMBL" id="LAZR01000143">
    <property type="protein sequence ID" value="KKN86923.1"/>
    <property type="molecule type" value="Genomic_DNA"/>
</dbReference>
<reference evidence="1" key="1">
    <citation type="journal article" date="2015" name="Nature">
        <title>Complex archaea that bridge the gap between prokaryotes and eukaryotes.</title>
        <authorList>
            <person name="Spang A."/>
            <person name="Saw J.H."/>
            <person name="Jorgensen S.L."/>
            <person name="Zaremba-Niedzwiedzka K."/>
            <person name="Martijn J."/>
            <person name="Lind A.E."/>
            <person name="van Eijk R."/>
            <person name="Schleper C."/>
            <person name="Guy L."/>
            <person name="Ettema T.J."/>
        </authorList>
    </citation>
    <scope>NUCLEOTIDE SEQUENCE</scope>
</reference>
<protein>
    <submittedName>
        <fullName evidence="1">Uncharacterized protein</fullName>
    </submittedName>
</protein>